<dbReference type="AlphaFoldDB" id="A0A914DUA7"/>
<evidence type="ECO:0000313" key="2">
    <source>
        <dbReference type="WBParaSite" id="ACRNAN_scaffold3976.g11452.t1"/>
    </source>
</evidence>
<dbReference type="WBParaSite" id="ACRNAN_scaffold3976.g11452.t1">
    <property type="protein sequence ID" value="ACRNAN_scaffold3976.g11452.t1"/>
    <property type="gene ID" value="ACRNAN_scaffold3976.g11452"/>
</dbReference>
<protein>
    <submittedName>
        <fullName evidence="2">DUF38 domain-containing protein</fullName>
    </submittedName>
</protein>
<accession>A0A914DUA7</accession>
<evidence type="ECO:0000313" key="1">
    <source>
        <dbReference type="Proteomes" id="UP000887540"/>
    </source>
</evidence>
<organism evidence="1 2">
    <name type="scientific">Acrobeloides nanus</name>
    <dbReference type="NCBI Taxonomy" id="290746"/>
    <lineage>
        <taxon>Eukaryota</taxon>
        <taxon>Metazoa</taxon>
        <taxon>Ecdysozoa</taxon>
        <taxon>Nematoda</taxon>
        <taxon>Chromadorea</taxon>
        <taxon>Rhabditida</taxon>
        <taxon>Tylenchina</taxon>
        <taxon>Cephalobomorpha</taxon>
        <taxon>Cephaloboidea</taxon>
        <taxon>Cephalobidae</taxon>
        <taxon>Acrobeloides</taxon>
    </lineage>
</organism>
<proteinExistence type="predicted"/>
<sequence length="129" mass="15235">MLAETSGTKIMVQKIVGRFESDMYDKCMTDEEHCQELLDNLPSILNELIHTNEAEITFNRYEFYNFLLEPNRWEIVNFPSKTKIQDVTMARDTNAGQIMRFSKSSRFQDLVIEFNSDETFLKDYLMVIN</sequence>
<reference evidence="2" key="1">
    <citation type="submission" date="2022-11" db="UniProtKB">
        <authorList>
            <consortium name="WormBaseParasite"/>
        </authorList>
    </citation>
    <scope>IDENTIFICATION</scope>
</reference>
<name>A0A914DUA7_9BILA</name>
<keyword evidence="1" id="KW-1185">Reference proteome</keyword>
<dbReference type="Proteomes" id="UP000887540">
    <property type="component" value="Unplaced"/>
</dbReference>